<feature type="transmembrane region" description="Helical" evidence="1">
    <location>
        <begin position="446"/>
        <end position="466"/>
    </location>
</feature>
<feature type="transmembrane region" description="Helical" evidence="1">
    <location>
        <begin position="582"/>
        <end position="602"/>
    </location>
</feature>
<evidence type="ECO:0000256" key="1">
    <source>
        <dbReference type="SAM" id="Phobius"/>
    </source>
</evidence>
<organism evidence="2 5">
    <name type="scientific">Stenotrophomonas lactitubi</name>
    <dbReference type="NCBI Taxonomy" id="2045214"/>
    <lineage>
        <taxon>Bacteria</taxon>
        <taxon>Pseudomonadati</taxon>
        <taxon>Pseudomonadota</taxon>
        <taxon>Gammaproteobacteria</taxon>
        <taxon>Lysobacterales</taxon>
        <taxon>Lysobacteraceae</taxon>
        <taxon>Stenotrophomonas</taxon>
    </lineage>
</organism>
<name>A0AAW4GLF3_9GAMM</name>
<feature type="transmembrane region" description="Helical" evidence="1">
    <location>
        <begin position="419"/>
        <end position="440"/>
    </location>
</feature>
<evidence type="ECO:0008006" key="6">
    <source>
        <dbReference type="Google" id="ProtNLM"/>
    </source>
</evidence>
<evidence type="ECO:0000313" key="2">
    <source>
        <dbReference type="EMBL" id="MBM9915598.1"/>
    </source>
</evidence>
<feature type="transmembrane region" description="Helical" evidence="1">
    <location>
        <begin position="665"/>
        <end position="683"/>
    </location>
</feature>
<dbReference type="Proteomes" id="UP000749453">
    <property type="component" value="Unassembled WGS sequence"/>
</dbReference>
<dbReference type="AlphaFoldDB" id="A0AAW4GLF3"/>
<feature type="transmembrane region" description="Helical" evidence="1">
    <location>
        <begin position="203"/>
        <end position="222"/>
    </location>
</feature>
<evidence type="ECO:0000313" key="5">
    <source>
        <dbReference type="Proteomes" id="UP000784064"/>
    </source>
</evidence>
<accession>A0AAW4GLF3</accession>
<protein>
    <recommendedName>
        <fullName evidence="6">Transmembrane protein</fullName>
    </recommendedName>
</protein>
<gene>
    <name evidence="2" type="ORF">JJW18_19130</name>
    <name evidence="3" type="ORF">JJW19_14420</name>
</gene>
<feature type="transmembrane region" description="Helical" evidence="1">
    <location>
        <begin position="298"/>
        <end position="316"/>
    </location>
</feature>
<keyword evidence="4" id="KW-1185">Reference proteome</keyword>
<feature type="transmembrane region" description="Helical" evidence="1">
    <location>
        <begin position="179"/>
        <end position="196"/>
    </location>
</feature>
<sequence>MTMLLSEIARMPIRRKVQGAFLVLSALLLLTLVSVPFSRNAIIIDVQSESPGKLQVYFDQGTGPTEALSLHRRYTSGFSRVEFPLPPGETQAVRIDPEASAREITLSGIGVRGFSRPIEWLALADQLPAGHEMDAIDNGTPGGTTFAIAEGATDPQITVPLIHPVASHEGISEKAWSRLWIFFWASVLIAIALQFVRRPLPTLGLSLIVLGLCAAMALMSFTQHSVHPDELLHDADASYFQRHWTPPALDAPDLVTSYKSSPYGVSYLVEWNVVYLLAAKSSRVFSELGASAILSYRMFNVALFGLMLAALVYIRAPRGSFIPLLLTPQLWYVFSYFNGDALPFAVAMIATTVALSPNGRLAAFISGKTQLDWPLIAHSLLFVTCFGLLIISKKNYWPVAVFIVVSMAAMALRSRARVALALMALFIVAVWGNTAGAALVKEFGSHLAWVSLAVVLAALIACLLEAWRVLKDVLLRRALLRIGALLCLSLLVALPWITVDMLKNSGGPGKIAVAEQMRERYAEPAFKISAANAMSVQQSSFKLQAKGMPMAALLDAPKEWHVGTFRSFFGAYGYMEYFNSEAGYRFIGCLALATLLLAMIWGQLTGRLTASQSIISVGCATALVGASFLHSWTYDFQPQGRYVLGILIMAVPIFQWVGESDRSRVVFTALVLCVAVTSLYSYVTFGFPYLT</sequence>
<feature type="transmembrane region" description="Helical" evidence="1">
    <location>
        <begin position="478"/>
        <end position="497"/>
    </location>
</feature>
<reference evidence="4" key="1">
    <citation type="submission" date="2021-01" db="EMBL/GenBank/DDBJ databases">
        <title>Stenotrophomonas maltophilia.</title>
        <authorList>
            <person name="Yu Y."/>
        </authorList>
    </citation>
    <scope>NUCLEOTIDE SEQUENCE [LARGE SCALE GENOMIC DNA]</scope>
    <source>
        <strain evidence="4">As-6</strain>
    </source>
</reference>
<comment type="caution">
    <text evidence="2">The sequence shown here is derived from an EMBL/GenBank/DDBJ whole genome shotgun (WGS) entry which is preliminary data.</text>
</comment>
<keyword evidence="1" id="KW-0472">Membrane</keyword>
<reference evidence="2" key="2">
    <citation type="submission" date="2021-01" db="EMBL/GenBank/DDBJ databases">
        <authorList>
            <person name="Yu Y."/>
        </authorList>
    </citation>
    <scope>NUCLEOTIDE SEQUENCE</scope>
    <source>
        <strain evidence="2">As-5</strain>
        <strain evidence="3">As-6</strain>
    </source>
</reference>
<feature type="transmembrane region" description="Helical" evidence="1">
    <location>
        <begin position="614"/>
        <end position="634"/>
    </location>
</feature>
<keyword evidence="1" id="KW-1133">Transmembrane helix</keyword>
<evidence type="ECO:0000313" key="4">
    <source>
        <dbReference type="Proteomes" id="UP000749453"/>
    </source>
</evidence>
<feature type="transmembrane region" description="Helical" evidence="1">
    <location>
        <begin position="640"/>
        <end position="658"/>
    </location>
</feature>
<feature type="transmembrane region" description="Helical" evidence="1">
    <location>
        <begin position="336"/>
        <end position="359"/>
    </location>
</feature>
<dbReference type="RefSeq" id="WP_205405345.1">
    <property type="nucleotide sequence ID" value="NZ_JAFFTA010000035.1"/>
</dbReference>
<evidence type="ECO:0000313" key="3">
    <source>
        <dbReference type="EMBL" id="MBM9939344.1"/>
    </source>
</evidence>
<keyword evidence="1" id="KW-0812">Transmembrane</keyword>
<proteinExistence type="predicted"/>
<dbReference type="Proteomes" id="UP000784064">
    <property type="component" value="Unassembled WGS sequence"/>
</dbReference>
<dbReference type="EMBL" id="JAFFTB010000025">
    <property type="protein sequence ID" value="MBM9939344.1"/>
    <property type="molecule type" value="Genomic_DNA"/>
</dbReference>
<feature type="transmembrane region" description="Helical" evidence="1">
    <location>
        <begin position="371"/>
        <end position="390"/>
    </location>
</feature>
<dbReference type="EMBL" id="JAFFTA010000035">
    <property type="protein sequence ID" value="MBM9915598.1"/>
    <property type="molecule type" value="Genomic_DNA"/>
</dbReference>